<keyword evidence="2" id="KW-1185">Reference proteome</keyword>
<dbReference type="EMBL" id="CAJNJA010020309">
    <property type="protein sequence ID" value="CAE7457881.1"/>
    <property type="molecule type" value="Genomic_DNA"/>
</dbReference>
<gene>
    <name evidence="1" type="ORF">SNEC2469_LOCUS12768</name>
</gene>
<protein>
    <submittedName>
        <fullName evidence="1">Uncharacterized protein</fullName>
    </submittedName>
</protein>
<accession>A0A812S0N0</accession>
<dbReference type="AlphaFoldDB" id="A0A812S0N0"/>
<organism evidence="1 2">
    <name type="scientific">Symbiodinium necroappetens</name>
    <dbReference type="NCBI Taxonomy" id="1628268"/>
    <lineage>
        <taxon>Eukaryota</taxon>
        <taxon>Sar</taxon>
        <taxon>Alveolata</taxon>
        <taxon>Dinophyceae</taxon>
        <taxon>Suessiales</taxon>
        <taxon>Symbiodiniaceae</taxon>
        <taxon>Symbiodinium</taxon>
    </lineage>
</organism>
<evidence type="ECO:0000313" key="1">
    <source>
        <dbReference type="EMBL" id="CAE7457881.1"/>
    </source>
</evidence>
<proteinExistence type="predicted"/>
<sequence length="276" mass="30266">MPFACLCQQVMRKEDYYQLRTAHVIAQAATAALMERHYMLLCSPLELLQTVHATVRLLLLPSADSRFWTDIFSPCLAWALTAFRGRDLVTTLAACVAFQRFHAAQRIAAALCAEPTTAKRDICVWAGSLAVLAGFRHLRGQLLEASTATFAEACTAYAGCLEESEARQLLTFAFAAGLQGVCVMYPRLDELTDAIQVEHPKSARQTKSRMHEEVLQSLLIVVSGPASPLVCRPSLSAEESCVIYSIDIAVHRSPPRTVKDAASVLSLPGHRIGRRP</sequence>
<dbReference type="OrthoDB" id="414000at2759"/>
<evidence type="ECO:0000313" key="2">
    <source>
        <dbReference type="Proteomes" id="UP000601435"/>
    </source>
</evidence>
<name>A0A812S0N0_9DINO</name>
<reference evidence="1" key="1">
    <citation type="submission" date="2021-02" db="EMBL/GenBank/DDBJ databases">
        <authorList>
            <person name="Dougan E. K."/>
            <person name="Rhodes N."/>
            <person name="Thang M."/>
            <person name="Chan C."/>
        </authorList>
    </citation>
    <scope>NUCLEOTIDE SEQUENCE</scope>
</reference>
<comment type="caution">
    <text evidence="1">The sequence shown here is derived from an EMBL/GenBank/DDBJ whole genome shotgun (WGS) entry which is preliminary data.</text>
</comment>
<dbReference type="Proteomes" id="UP000601435">
    <property type="component" value="Unassembled WGS sequence"/>
</dbReference>